<dbReference type="AlphaFoldDB" id="A0A5M3MQ52"/>
<feature type="compositionally biased region" description="Acidic residues" evidence="1">
    <location>
        <begin position="469"/>
        <end position="483"/>
    </location>
</feature>
<sequence>MLAPDVHNGVTLEAVAGAIGVMKLDDSTQLNYATSSDRSPIDQLPTEILSLILQLTQPPSVFLDRSNLGAWHSVFWKSQGLKLSLILVCRRWYSVGVERLYQDVNLRHPAQIMALSNTLSSNSELTSLIKTLSVNGISWTIYKPNLSLISFVRDLIHACPKLSRLDVYDLLHCTDVDELWSSIDSSPVLTLNIHQDSSRLSLYGFQACTSLVSLSLDLSIQRSDICESVTLPYLTDLHLRFTLAIERIPESLDVLTETWTMPELRAISIRTRDCEPAPSLARFLKKHGGHIRYLSLFLNWISQSYTTHVIPTMNDLPMLLGPYPAVEHLVLGPFDTTWASALRHSEVKWLDVFLETRLFSTEVKRASVERDLRGAEFPKLRGLRLIDRALTFSLSEDLPRALPPQEGPGDGERWTWQYPGMHIEYRKGVLERMNDRYLDTFIDASVDAFCDEASDASSSSCSCQTLSDSDVDGEHDEDEDEAEPSPHSEEDSVGSDLDTGTDSTWSQCTGASLSFSEVSFPADSSESELGLEESGGHE</sequence>
<dbReference type="OMA" id="RACHPSL"/>
<dbReference type="RefSeq" id="XP_007769658.1">
    <property type="nucleotide sequence ID" value="XM_007771468.1"/>
</dbReference>
<dbReference type="OrthoDB" id="2659974at2759"/>
<evidence type="ECO:0000313" key="3">
    <source>
        <dbReference type="Proteomes" id="UP000053558"/>
    </source>
</evidence>
<comment type="caution">
    <text evidence="2">The sequence shown here is derived from an EMBL/GenBank/DDBJ whole genome shotgun (WGS) entry which is preliminary data.</text>
</comment>
<keyword evidence="3" id="KW-1185">Reference proteome</keyword>
<evidence type="ECO:0000313" key="2">
    <source>
        <dbReference type="EMBL" id="EIW80805.1"/>
    </source>
</evidence>
<dbReference type="GeneID" id="19205499"/>
<name>A0A5M3MQ52_CONPW</name>
<reference evidence="3" key="1">
    <citation type="journal article" date="2012" name="Science">
        <title>The Paleozoic origin of enzymatic lignin decomposition reconstructed from 31 fungal genomes.</title>
        <authorList>
            <person name="Floudas D."/>
            <person name="Binder M."/>
            <person name="Riley R."/>
            <person name="Barry K."/>
            <person name="Blanchette R.A."/>
            <person name="Henrissat B."/>
            <person name="Martinez A.T."/>
            <person name="Otillar R."/>
            <person name="Spatafora J.W."/>
            <person name="Yadav J.S."/>
            <person name="Aerts A."/>
            <person name="Benoit I."/>
            <person name="Boyd A."/>
            <person name="Carlson A."/>
            <person name="Copeland A."/>
            <person name="Coutinho P.M."/>
            <person name="de Vries R.P."/>
            <person name="Ferreira P."/>
            <person name="Findley K."/>
            <person name="Foster B."/>
            <person name="Gaskell J."/>
            <person name="Glotzer D."/>
            <person name="Gorecki P."/>
            <person name="Heitman J."/>
            <person name="Hesse C."/>
            <person name="Hori C."/>
            <person name="Igarashi K."/>
            <person name="Jurgens J.A."/>
            <person name="Kallen N."/>
            <person name="Kersten P."/>
            <person name="Kohler A."/>
            <person name="Kuees U."/>
            <person name="Kumar T.K.A."/>
            <person name="Kuo A."/>
            <person name="LaButti K."/>
            <person name="Larrondo L.F."/>
            <person name="Lindquist E."/>
            <person name="Ling A."/>
            <person name="Lombard V."/>
            <person name="Lucas S."/>
            <person name="Lundell T."/>
            <person name="Martin R."/>
            <person name="McLaughlin D.J."/>
            <person name="Morgenstern I."/>
            <person name="Morin E."/>
            <person name="Murat C."/>
            <person name="Nagy L.G."/>
            <person name="Nolan M."/>
            <person name="Ohm R.A."/>
            <person name="Patyshakuliyeva A."/>
            <person name="Rokas A."/>
            <person name="Ruiz-Duenas F.J."/>
            <person name="Sabat G."/>
            <person name="Salamov A."/>
            <person name="Samejima M."/>
            <person name="Schmutz J."/>
            <person name="Slot J.C."/>
            <person name="St John F."/>
            <person name="Stenlid J."/>
            <person name="Sun H."/>
            <person name="Sun S."/>
            <person name="Syed K."/>
            <person name="Tsang A."/>
            <person name="Wiebenga A."/>
            <person name="Young D."/>
            <person name="Pisabarro A."/>
            <person name="Eastwood D.C."/>
            <person name="Martin F."/>
            <person name="Cullen D."/>
            <person name="Grigoriev I.V."/>
            <person name="Hibbett D.S."/>
        </authorList>
    </citation>
    <scope>NUCLEOTIDE SEQUENCE [LARGE SCALE GENOMIC DNA]</scope>
    <source>
        <strain evidence="3">RWD-64-598 SS2</strain>
    </source>
</reference>
<accession>A0A5M3MQ52</accession>
<dbReference type="Proteomes" id="UP000053558">
    <property type="component" value="Unassembled WGS sequence"/>
</dbReference>
<dbReference type="EMBL" id="JH711579">
    <property type="protein sequence ID" value="EIW80805.1"/>
    <property type="molecule type" value="Genomic_DNA"/>
</dbReference>
<proteinExistence type="predicted"/>
<dbReference type="KEGG" id="cput:CONPUDRAFT_166204"/>
<protein>
    <submittedName>
        <fullName evidence="2">Uncharacterized protein</fullName>
    </submittedName>
</protein>
<organism evidence="2 3">
    <name type="scientific">Coniophora puteana (strain RWD-64-598)</name>
    <name type="common">Brown rot fungus</name>
    <dbReference type="NCBI Taxonomy" id="741705"/>
    <lineage>
        <taxon>Eukaryota</taxon>
        <taxon>Fungi</taxon>
        <taxon>Dikarya</taxon>
        <taxon>Basidiomycota</taxon>
        <taxon>Agaricomycotina</taxon>
        <taxon>Agaricomycetes</taxon>
        <taxon>Agaricomycetidae</taxon>
        <taxon>Boletales</taxon>
        <taxon>Coniophorineae</taxon>
        <taxon>Coniophoraceae</taxon>
        <taxon>Coniophora</taxon>
    </lineage>
</organism>
<feature type="compositionally biased region" description="Polar residues" evidence="1">
    <location>
        <begin position="498"/>
        <end position="517"/>
    </location>
</feature>
<feature type="region of interest" description="Disordered" evidence="1">
    <location>
        <begin position="455"/>
        <end position="538"/>
    </location>
</feature>
<gene>
    <name evidence="2" type="ORF">CONPUDRAFT_166204</name>
</gene>
<evidence type="ECO:0000256" key="1">
    <source>
        <dbReference type="SAM" id="MobiDB-lite"/>
    </source>
</evidence>
<feature type="compositionally biased region" description="Low complexity" evidence="1">
    <location>
        <begin position="455"/>
        <end position="468"/>
    </location>
</feature>